<comment type="caution">
    <text evidence="2">The sequence shown here is derived from an EMBL/GenBank/DDBJ whole genome shotgun (WGS) entry which is preliminary data.</text>
</comment>
<protein>
    <submittedName>
        <fullName evidence="2">Uncharacterized protein</fullName>
    </submittedName>
</protein>
<keyword evidence="3" id="KW-1185">Reference proteome</keyword>
<dbReference type="EMBL" id="CABFNS010000922">
    <property type="protein sequence ID" value="VUC35858.1"/>
    <property type="molecule type" value="Genomic_DNA"/>
</dbReference>
<accession>A0ABY6UX64</accession>
<sequence>MLPSPCFMALPMEVRLPIYRILFQRPGGLVYDHQSHRLRFKDGQGKLDLSFTETCRAIAADAQGMPFELNTITFTAGCDEENYGHAEKYSRTVSELHSQRFKVLTHMGPAISDDIYDQVTLRFPLFKPVLDAIREHQPSEGRDDKRFISRVSRWGDIPFSAREAVALTCRLALQSRQRETVDAVARYRQNHPELPPQDDPLSILTLGQLPWEVPSKERLGYIQDCLYELPREVPEILRRKQKPFHFSAAAVAAQLLGQLPHKLRMQLGNIVLREDTKSVAFPACHARGLIPLCQENPDIRIERRVSLFGNVLMVGEGFYPEDFRAISDLSKSLAVWAVEAMDLEPAGMPPETFQVVLADSIPDRPKVHFMLDDHHTPKTARVAFDKAFQRSLTLHLYREGIYESSDKNKTDFFQMTRDKMYMLDGFPRAMKKLFQNNGMLRCSFSPGELGEDGSVPPGSTSAQGPAEDAYDSDDPGYQTDSFEVRPIINAQNPDYINIVDDLGYNKRKVTRVYSERTGEVFGHTEFPGILC</sequence>
<proteinExistence type="predicted"/>
<evidence type="ECO:0000256" key="1">
    <source>
        <dbReference type="SAM" id="MobiDB-lite"/>
    </source>
</evidence>
<evidence type="ECO:0000313" key="2">
    <source>
        <dbReference type="EMBL" id="VUC35858.1"/>
    </source>
</evidence>
<evidence type="ECO:0000313" key="3">
    <source>
        <dbReference type="Proteomes" id="UP000766486"/>
    </source>
</evidence>
<feature type="region of interest" description="Disordered" evidence="1">
    <location>
        <begin position="445"/>
        <end position="476"/>
    </location>
</feature>
<reference evidence="2 3" key="1">
    <citation type="submission" date="2019-06" db="EMBL/GenBank/DDBJ databases">
        <authorList>
            <person name="Broberg M."/>
        </authorList>
    </citation>
    <scope>NUCLEOTIDE SEQUENCE [LARGE SCALE GENOMIC DNA]</scope>
</reference>
<name>A0ABY6UX64_BIOOC</name>
<dbReference type="Proteomes" id="UP000766486">
    <property type="component" value="Unassembled WGS sequence"/>
</dbReference>
<organism evidence="2 3">
    <name type="scientific">Bionectria ochroleuca</name>
    <name type="common">Gliocladium roseum</name>
    <dbReference type="NCBI Taxonomy" id="29856"/>
    <lineage>
        <taxon>Eukaryota</taxon>
        <taxon>Fungi</taxon>
        <taxon>Dikarya</taxon>
        <taxon>Ascomycota</taxon>
        <taxon>Pezizomycotina</taxon>
        <taxon>Sordariomycetes</taxon>
        <taxon>Hypocreomycetidae</taxon>
        <taxon>Hypocreales</taxon>
        <taxon>Bionectriaceae</taxon>
        <taxon>Clonostachys</taxon>
    </lineage>
</organism>
<gene>
    <name evidence="2" type="ORF">CLO192961_LOCUS427616</name>
</gene>